<sequence>MTIREQTEQSELQTLSQGAAKACLSRGRDLEEPQCELRTVYQRDRDRILHCNSFRRLMNKTQMLLSPQGDHYRTRLTHTLEVSQIARTIARGLRLNEDLTEAIALGHDLGHTPFGHAGERALNEVCSFGYRHYEQSVRVVEKLEKEGRGLNLTYEVRNGIACHTTGHSADTLEGQTVRVADKIAYLNHDIDDAIRAGILSEENIPWEVHVHLGNSKTQRITSLVTSVVHNSIDFITMDKTTDDTFNLLRTYMFATVYVDPVAKGEESKAEQLVKTLFDYYLKKPECLPEAYKMIVERDGLERAVCDYISGMSDRYATAVYDDIFIPKPWQVTPYD</sequence>
<dbReference type="Proteomes" id="UP000199182">
    <property type="component" value="Unassembled WGS sequence"/>
</dbReference>
<dbReference type="Pfam" id="PF01966">
    <property type="entry name" value="HD"/>
    <property type="match status" value="1"/>
</dbReference>
<evidence type="ECO:0000313" key="3">
    <source>
        <dbReference type="EMBL" id="SDM84251.1"/>
    </source>
</evidence>
<dbReference type="RefSeq" id="WP_092638344.1">
    <property type="nucleotide sequence ID" value="NZ_FNID01000006.1"/>
</dbReference>
<dbReference type="AlphaFoldDB" id="A0A1G9WJ90"/>
<dbReference type="SMART" id="SM00471">
    <property type="entry name" value="HDc"/>
    <property type="match status" value="1"/>
</dbReference>
<gene>
    <name evidence="3" type="ORF">SAMN05192585_10626</name>
</gene>
<dbReference type="PANTHER" id="PTHR35795:SF1">
    <property type="entry name" value="BIS(5'-NUCLEOSYL)-TETRAPHOSPHATASE, SYMMETRICAL"/>
    <property type="match status" value="1"/>
</dbReference>
<dbReference type="InterPro" id="IPR026875">
    <property type="entry name" value="PHydrolase_assoc_dom"/>
</dbReference>
<dbReference type="InterPro" id="IPR051094">
    <property type="entry name" value="Diverse_Catalytic_Enzymes"/>
</dbReference>
<dbReference type="CDD" id="cd00077">
    <property type="entry name" value="HDc"/>
    <property type="match status" value="1"/>
</dbReference>
<dbReference type="NCBIfam" id="NF002327">
    <property type="entry name" value="PRK01286.1-2"/>
    <property type="match status" value="1"/>
</dbReference>
<evidence type="ECO:0000256" key="1">
    <source>
        <dbReference type="ARBA" id="ARBA00022801"/>
    </source>
</evidence>
<dbReference type="SUPFAM" id="SSF109604">
    <property type="entry name" value="HD-domain/PDEase-like"/>
    <property type="match status" value="1"/>
</dbReference>
<protein>
    <submittedName>
        <fullName evidence="3">dGTPase</fullName>
    </submittedName>
</protein>
<keyword evidence="4" id="KW-1185">Reference proteome</keyword>
<accession>A0A1G9WJ90</accession>
<feature type="domain" description="HD" evidence="2">
    <location>
        <begin position="75"/>
        <end position="186"/>
    </location>
</feature>
<keyword evidence="1" id="KW-0378">Hydrolase</keyword>
<dbReference type="InterPro" id="IPR006674">
    <property type="entry name" value="HD_domain"/>
</dbReference>
<evidence type="ECO:0000313" key="4">
    <source>
        <dbReference type="Proteomes" id="UP000199182"/>
    </source>
</evidence>
<dbReference type="Pfam" id="PF13286">
    <property type="entry name" value="HD_assoc"/>
    <property type="match status" value="1"/>
</dbReference>
<proteinExistence type="predicted"/>
<dbReference type="InterPro" id="IPR003607">
    <property type="entry name" value="HD/PDEase_dom"/>
</dbReference>
<dbReference type="OrthoDB" id="9803619at2"/>
<organism evidence="3 4">
    <name type="scientific">Acetanaerobacterium elongatum</name>
    <dbReference type="NCBI Taxonomy" id="258515"/>
    <lineage>
        <taxon>Bacteria</taxon>
        <taxon>Bacillati</taxon>
        <taxon>Bacillota</taxon>
        <taxon>Clostridia</taxon>
        <taxon>Eubacteriales</taxon>
        <taxon>Oscillospiraceae</taxon>
        <taxon>Acetanaerobacterium</taxon>
    </lineage>
</organism>
<dbReference type="EMBL" id="FNID01000006">
    <property type="protein sequence ID" value="SDM84251.1"/>
    <property type="molecule type" value="Genomic_DNA"/>
</dbReference>
<reference evidence="3 4" key="1">
    <citation type="submission" date="2016-10" db="EMBL/GenBank/DDBJ databases">
        <authorList>
            <person name="de Groot N.N."/>
        </authorList>
    </citation>
    <scope>NUCLEOTIDE SEQUENCE [LARGE SCALE GENOMIC DNA]</scope>
    <source>
        <strain evidence="3 4">CGMCC 1.5012</strain>
    </source>
</reference>
<dbReference type="PROSITE" id="PS51831">
    <property type="entry name" value="HD"/>
    <property type="match status" value="1"/>
</dbReference>
<dbReference type="STRING" id="258515.SAMN05192585_10626"/>
<dbReference type="GO" id="GO:0016787">
    <property type="term" value="F:hydrolase activity"/>
    <property type="evidence" value="ECO:0007669"/>
    <property type="project" value="UniProtKB-KW"/>
</dbReference>
<evidence type="ECO:0000259" key="2">
    <source>
        <dbReference type="PROSITE" id="PS51831"/>
    </source>
</evidence>
<name>A0A1G9WJ90_9FIRM</name>
<dbReference type="Gene3D" id="1.10.3210.10">
    <property type="entry name" value="Hypothetical protein af1432"/>
    <property type="match status" value="1"/>
</dbReference>
<dbReference type="PANTHER" id="PTHR35795">
    <property type="entry name" value="SLR1885 PROTEIN"/>
    <property type="match status" value="1"/>
</dbReference>